<proteinExistence type="predicted"/>
<reference evidence="1" key="1">
    <citation type="journal article" date="2020" name="bioRxiv">
        <title>Hybrid origin of Populus tomentosa Carr. identified through genome sequencing and phylogenomic analysis.</title>
        <authorList>
            <person name="An X."/>
            <person name="Gao K."/>
            <person name="Chen Z."/>
            <person name="Li J."/>
            <person name="Yang X."/>
            <person name="Yang X."/>
            <person name="Zhou J."/>
            <person name="Guo T."/>
            <person name="Zhao T."/>
            <person name="Huang S."/>
            <person name="Miao D."/>
            <person name="Khan W.U."/>
            <person name="Rao P."/>
            <person name="Ye M."/>
            <person name="Lei B."/>
            <person name="Liao W."/>
            <person name="Wang J."/>
            <person name="Ji L."/>
            <person name="Li Y."/>
            <person name="Guo B."/>
            <person name="Mustafa N.S."/>
            <person name="Li S."/>
            <person name="Yun Q."/>
            <person name="Keller S.R."/>
            <person name="Mao J."/>
            <person name="Zhang R."/>
            <person name="Strauss S.H."/>
        </authorList>
    </citation>
    <scope>NUCLEOTIDE SEQUENCE</scope>
    <source>
        <strain evidence="1">GM15</strain>
        <tissue evidence="1">Leaf</tissue>
    </source>
</reference>
<dbReference type="EMBL" id="JAAWWB010000009">
    <property type="protein sequence ID" value="KAG6775189.1"/>
    <property type="molecule type" value="Genomic_DNA"/>
</dbReference>
<name>A0A8X8D457_POPTO</name>
<protein>
    <submittedName>
        <fullName evidence="1">Uncharacterized protein</fullName>
    </submittedName>
</protein>
<comment type="caution">
    <text evidence="1">The sequence shown here is derived from an EMBL/GenBank/DDBJ whole genome shotgun (WGS) entry which is preliminary data.</text>
</comment>
<dbReference type="Proteomes" id="UP000886885">
    <property type="component" value="Chromosome 5A"/>
</dbReference>
<evidence type="ECO:0000313" key="2">
    <source>
        <dbReference type="Proteomes" id="UP000886885"/>
    </source>
</evidence>
<gene>
    <name evidence="1" type="ORF">POTOM_018623</name>
</gene>
<evidence type="ECO:0000313" key="1">
    <source>
        <dbReference type="EMBL" id="KAG6775189.1"/>
    </source>
</evidence>
<organism evidence="1 2">
    <name type="scientific">Populus tomentosa</name>
    <name type="common">Chinese white poplar</name>
    <dbReference type="NCBI Taxonomy" id="118781"/>
    <lineage>
        <taxon>Eukaryota</taxon>
        <taxon>Viridiplantae</taxon>
        <taxon>Streptophyta</taxon>
        <taxon>Embryophyta</taxon>
        <taxon>Tracheophyta</taxon>
        <taxon>Spermatophyta</taxon>
        <taxon>Magnoliopsida</taxon>
        <taxon>eudicotyledons</taxon>
        <taxon>Gunneridae</taxon>
        <taxon>Pentapetalae</taxon>
        <taxon>rosids</taxon>
        <taxon>fabids</taxon>
        <taxon>Malpighiales</taxon>
        <taxon>Salicaceae</taxon>
        <taxon>Saliceae</taxon>
        <taxon>Populus</taxon>
    </lineage>
</organism>
<accession>A0A8X8D457</accession>
<keyword evidence="2" id="KW-1185">Reference proteome</keyword>
<dbReference type="AlphaFoldDB" id="A0A8X8D457"/>
<sequence>MGSAFHEKPKSSFFPLFLLIGLKAPNPTISKFDRALKDTYLMSLLLCRDTATNGSLLLRQFSLSLDGPASEWFDNLRPKGLGK</sequence>